<sequence>MVKNESNLDRIIRGVVGVALVLFALFGSAGNMVLWVVALVIGAVLILTAAIGFCPIYKVLGIKTNK</sequence>
<evidence type="ECO:0000256" key="1">
    <source>
        <dbReference type="SAM" id="Phobius"/>
    </source>
</evidence>
<name>A0A4Q9KJ26_PROTD</name>
<evidence type="ECO:0000259" key="2">
    <source>
        <dbReference type="Pfam" id="PF11127"/>
    </source>
</evidence>
<proteinExistence type="predicted"/>
<protein>
    <submittedName>
        <fullName evidence="3">DUF2892 domain-containing protein</fullName>
    </submittedName>
</protein>
<dbReference type="RefSeq" id="WP_131172497.1">
    <property type="nucleotide sequence ID" value="NZ_FXTL01000013.1"/>
</dbReference>
<gene>
    <name evidence="3" type="ORF">ET996_10385</name>
</gene>
<dbReference type="Gene3D" id="6.10.140.1340">
    <property type="match status" value="1"/>
</dbReference>
<evidence type="ECO:0000313" key="4">
    <source>
        <dbReference type="Proteomes" id="UP000291933"/>
    </source>
</evidence>
<feature type="transmembrane region" description="Helical" evidence="1">
    <location>
        <begin position="12"/>
        <end position="29"/>
    </location>
</feature>
<dbReference type="AlphaFoldDB" id="A0A4Q9KJ26"/>
<accession>A0A4Q9KJ26</accession>
<comment type="caution">
    <text evidence="3">The sequence shown here is derived from an EMBL/GenBank/DDBJ whole genome shotgun (WGS) entry which is preliminary data.</text>
</comment>
<dbReference type="InterPro" id="IPR021309">
    <property type="entry name" value="YgaP-like_TM"/>
</dbReference>
<feature type="transmembrane region" description="Helical" evidence="1">
    <location>
        <begin position="35"/>
        <end position="60"/>
    </location>
</feature>
<keyword evidence="4" id="KW-1185">Reference proteome</keyword>
<organism evidence="3 4">
    <name type="scientific">Propioniciclava tarda</name>
    <dbReference type="NCBI Taxonomy" id="433330"/>
    <lineage>
        <taxon>Bacteria</taxon>
        <taxon>Bacillati</taxon>
        <taxon>Actinomycetota</taxon>
        <taxon>Actinomycetes</taxon>
        <taxon>Propionibacteriales</taxon>
        <taxon>Propionibacteriaceae</taxon>
        <taxon>Propioniciclava</taxon>
    </lineage>
</organism>
<feature type="domain" description="Inner membrane protein YgaP-like transmembrane" evidence="2">
    <location>
        <begin position="1"/>
        <end position="66"/>
    </location>
</feature>
<evidence type="ECO:0000313" key="3">
    <source>
        <dbReference type="EMBL" id="TBT94417.1"/>
    </source>
</evidence>
<dbReference type="Proteomes" id="UP000291933">
    <property type="component" value="Unassembled WGS sequence"/>
</dbReference>
<dbReference type="Pfam" id="PF11127">
    <property type="entry name" value="YgaP-like_TM"/>
    <property type="match status" value="1"/>
</dbReference>
<keyword evidence="1" id="KW-0812">Transmembrane</keyword>
<keyword evidence="1" id="KW-1133">Transmembrane helix</keyword>
<reference evidence="3 4" key="1">
    <citation type="submission" date="2019-01" db="EMBL/GenBank/DDBJ databases">
        <title>Lactibacter flavus gen. nov., sp. nov., a novel bacterium of the family Propionibacteriaceae isolated from raw milk and dairy products.</title>
        <authorList>
            <person name="Huptas C."/>
            <person name="Wenning M."/>
            <person name="Breitenwieser F."/>
            <person name="Doll E."/>
            <person name="Von Neubeck M."/>
            <person name="Busse H.-J."/>
            <person name="Scherer S."/>
        </authorList>
    </citation>
    <scope>NUCLEOTIDE SEQUENCE [LARGE SCALE GENOMIC DNA]</scope>
    <source>
        <strain evidence="3 4">DSM 22130</strain>
    </source>
</reference>
<dbReference type="EMBL" id="SDMR01000013">
    <property type="protein sequence ID" value="TBT94417.1"/>
    <property type="molecule type" value="Genomic_DNA"/>
</dbReference>
<keyword evidence="1" id="KW-0472">Membrane</keyword>